<reference evidence="1 2" key="1">
    <citation type="submission" date="2018-09" db="EMBL/GenBank/DDBJ databases">
        <title>Genome sequencing of strain 6GH32-13.</title>
        <authorList>
            <person name="Weon H.-Y."/>
            <person name="Heo J."/>
            <person name="Kwon S.-W."/>
        </authorList>
    </citation>
    <scope>NUCLEOTIDE SEQUENCE [LARGE SCALE GENOMIC DNA]</scope>
    <source>
        <strain evidence="1 2">5GH32-13</strain>
    </source>
</reference>
<evidence type="ECO:0000313" key="2">
    <source>
        <dbReference type="Proteomes" id="UP000263900"/>
    </source>
</evidence>
<keyword evidence="2" id="KW-1185">Reference proteome</keyword>
<name>A0A3B7MR77_9BACT</name>
<dbReference type="EMBL" id="CP032157">
    <property type="protein sequence ID" value="AXY77044.1"/>
    <property type="molecule type" value="Genomic_DNA"/>
</dbReference>
<sequence>MVRMKFLRYTLVLVMLGFLASCYEVNEEIVINADGSGTYLTKMDMGQLLEMMQSFAGEEELTKEGLDKAIDTTIRMKDMLDGAKDVTPEQKALMANGTMKMQMNIKEKLFKMDLNFPYAGYDNLQRLMAGEGNSGAGLTSVFKEFFGGNKPAVDTTQIIDEAKEPDMQDIASIYDVTVKNGFISKKTNQAKYKALLARPEMEQVKKMSTSGMEIPYTTTIKLPRPVKKSDNDLLKLSDDRKTVTIKYNLLDLLESPDKFAYTLEY</sequence>
<evidence type="ECO:0000313" key="1">
    <source>
        <dbReference type="EMBL" id="AXY77044.1"/>
    </source>
</evidence>
<protein>
    <recommendedName>
        <fullName evidence="3">Lipoprotein</fullName>
    </recommendedName>
</protein>
<evidence type="ECO:0008006" key="3">
    <source>
        <dbReference type="Google" id="ProtNLM"/>
    </source>
</evidence>
<dbReference type="PROSITE" id="PS51257">
    <property type="entry name" value="PROKAR_LIPOPROTEIN"/>
    <property type="match status" value="1"/>
</dbReference>
<organism evidence="1 2">
    <name type="scientific">Paraflavitalea soli</name>
    <dbReference type="NCBI Taxonomy" id="2315862"/>
    <lineage>
        <taxon>Bacteria</taxon>
        <taxon>Pseudomonadati</taxon>
        <taxon>Bacteroidota</taxon>
        <taxon>Chitinophagia</taxon>
        <taxon>Chitinophagales</taxon>
        <taxon>Chitinophagaceae</taxon>
        <taxon>Paraflavitalea</taxon>
    </lineage>
</organism>
<accession>A0A3B7MR77</accession>
<proteinExistence type="predicted"/>
<dbReference type="AlphaFoldDB" id="A0A3B7MR77"/>
<dbReference type="Proteomes" id="UP000263900">
    <property type="component" value="Chromosome"/>
</dbReference>
<dbReference type="KEGG" id="pseg:D3H65_25000"/>
<dbReference type="OrthoDB" id="978531at2"/>
<gene>
    <name evidence="1" type="ORF">D3H65_25000</name>
</gene>